<feature type="region of interest" description="Disordered" evidence="1">
    <location>
        <begin position="24"/>
        <end position="51"/>
    </location>
</feature>
<dbReference type="GO" id="GO:0010073">
    <property type="term" value="P:meristem maintenance"/>
    <property type="evidence" value="ECO:0007669"/>
    <property type="project" value="InterPro"/>
</dbReference>
<evidence type="ECO:0000313" key="4">
    <source>
        <dbReference type="Proteomes" id="UP000289738"/>
    </source>
</evidence>
<feature type="compositionally biased region" description="Basic and acidic residues" evidence="1">
    <location>
        <begin position="561"/>
        <end position="573"/>
    </location>
</feature>
<dbReference type="PANTHER" id="PTHR46033:SF8">
    <property type="entry name" value="PROTEIN MAINTENANCE OF MERISTEMS-LIKE"/>
    <property type="match status" value="1"/>
</dbReference>
<feature type="region of interest" description="Disordered" evidence="1">
    <location>
        <begin position="352"/>
        <end position="425"/>
    </location>
</feature>
<dbReference type="EMBL" id="SDMP01000019">
    <property type="protein sequence ID" value="RYQ92789.1"/>
    <property type="molecule type" value="Genomic_DNA"/>
</dbReference>
<name>A0A444XSN6_ARAHY</name>
<organism evidence="3 4">
    <name type="scientific">Arachis hypogaea</name>
    <name type="common">Peanut</name>
    <dbReference type="NCBI Taxonomy" id="3818"/>
    <lineage>
        <taxon>Eukaryota</taxon>
        <taxon>Viridiplantae</taxon>
        <taxon>Streptophyta</taxon>
        <taxon>Embryophyta</taxon>
        <taxon>Tracheophyta</taxon>
        <taxon>Spermatophyta</taxon>
        <taxon>Magnoliopsida</taxon>
        <taxon>eudicotyledons</taxon>
        <taxon>Gunneridae</taxon>
        <taxon>Pentapetalae</taxon>
        <taxon>rosids</taxon>
        <taxon>fabids</taxon>
        <taxon>Fabales</taxon>
        <taxon>Fabaceae</taxon>
        <taxon>Papilionoideae</taxon>
        <taxon>50 kb inversion clade</taxon>
        <taxon>dalbergioids sensu lato</taxon>
        <taxon>Dalbergieae</taxon>
        <taxon>Pterocarpus clade</taxon>
        <taxon>Arachis</taxon>
    </lineage>
</organism>
<evidence type="ECO:0000259" key="2">
    <source>
        <dbReference type="Pfam" id="PF10536"/>
    </source>
</evidence>
<accession>A0A444XSN6</accession>
<reference evidence="3 4" key="1">
    <citation type="submission" date="2019-01" db="EMBL/GenBank/DDBJ databases">
        <title>Sequencing of cultivated peanut Arachis hypogaea provides insights into genome evolution and oil improvement.</title>
        <authorList>
            <person name="Chen X."/>
        </authorList>
    </citation>
    <scope>NUCLEOTIDE SEQUENCE [LARGE SCALE GENOMIC DNA]</scope>
    <source>
        <strain evidence="4">cv. Fuhuasheng</strain>
        <tissue evidence="3">Leaves</tissue>
    </source>
</reference>
<protein>
    <recommendedName>
        <fullName evidence="2">Aminotransferase-like plant mobile domain-containing protein</fullName>
    </recommendedName>
</protein>
<comment type="caution">
    <text evidence="3">The sequence shown here is derived from an EMBL/GenBank/DDBJ whole genome shotgun (WGS) entry which is preliminary data.</text>
</comment>
<sequence>MGVFLENHVTCYFALQIWKEEWDSDPPSSSNKTHGPSPVHGDEAGEGLGPSELACVTDRPIPVWVVARSESSAAVYTRRFPLESLFGGHHTLSKGESCSLTIRIPPSLSPTFLPQNLHLHFSESLHGGGASLMGKKLKIKDVDRSELHIIHYLSDPDYKSRMLTCNHPLPPDRMPYLSPLPREPRSFPLANRWRNWERGDRRFRYLKLAHFRKSFDELQEGHFVWVAYAVDRVDPNIIPPEIYMQSVVWSATVPLVSFECVEWHATDRFRRHFGLVQGLPSQERNLEKAHGETLKGPKNLNWATEASHSKWVMHWSNRYNYILSELPMPSHDLLDRYMHWYRSKYGNHLNMSNLVGQDNDEGDQDMEEGDQDLDEDNQDTDEGSQDMDADNEVEEPHSPHILPPTPIPEEQPQSSSHYVPQTQFPPSVPISQQYWGTSQFETGEGGSFSQLLGLMSADPGLPQYGQQPDFMAGRYSLDARYPGHTSSVASGGFVSVDSSRSNDGRGAFFSQNPNRVSMGLIEEDANTPERETDAYLVDDPDDEEDHDDDEIEEFDEDEESRNDGHARTPDETSKGYNLRIDPPRRSASRYTPSVFKKAAKKCKNLVKDVKWAMRK</sequence>
<feature type="compositionally biased region" description="Acidic residues" evidence="1">
    <location>
        <begin position="358"/>
        <end position="393"/>
    </location>
</feature>
<feature type="compositionally biased region" description="Polar residues" evidence="1">
    <location>
        <begin position="411"/>
        <end position="425"/>
    </location>
</feature>
<evidence type="ECO:0000256" key="1">
    <source>
        <dbReference type="SAM" id="MobiDB-lite"/>
    </source>
</evidence>
<dbReference type="Pfam" id="PF10536">
    <property type="entry name" value="PMD"/>
    <property type="match status" value="1"/>
</dbReference>
<dbReference type="AlphaFoldDB" id="A0A444XSN6"/>
<dbReference type="InterPro" id="IPR044824">
    <property type="entry name" value="MAIN-like"/>
</dbReference>
<dbReference type="InterPro" id="IPR019557">
    <property type="entry name" value="AminoTfrase-like_pln_mobile"/>
</dbReference>
<dbReference type="Proteomes" id="UP000289738">
    <property type="component" value="Chromosome B09"/>
</dbReference>
<feature type="region of interest" description="Disordered" evidence="1">
    <location>
        <begin position="494"/>
        <end position="593"/>
    </location>
</feature>
<evidence type="ECO:0000313" key="3">
    <source>
        <dbReference type="EMBL" id="RYQ92789.1"/>
    </source>
</evidence>
<proteinExistence type="predicted"/>
<dbReference type="PANTHER" id="PTHR46033">
    <property type="entry name" value="PROTEIN MAIN-LIKE 2"/>
    <property type="match status" value="1"/>
</dbReference>
<feature type="compositionally biased region" description="Acidic residues" evidence="1">
    <location>
        <begin position="536"/>
        <end position="560"/>
    </location>
</feature>
<feature type="domain" description="Aminotransferase-like plant mobile" evidence="2">
    <location>
        <begin position="186"/>
        <end position="342"/>
    </location>
</feature>
<keyword evidence="4" id="KW-1185">Reference proteome</keyword>
<gene>
    <name evidence="3" type="ORF">Ahy_B09g099027</name>
</gene>